<dbReference type="OrthoDB" id="9773060at2"/>
<accession>A0A4S2F3Q1</accession>
<dbReference type="Gene3D" id="3.40.50.150">
    <property type="entry name" value="Vaccinia Virus protein VP39"/>
    <property type="match status" value="1"/>
</dbReference>
<dbReference type="RefSeq" id="WP_136012664.1">
    <property type="nucleotide sequence ID" value="NZ_SRYE01000003.1"/>
</dbReference>
<name>A0A4S2F3Q1_9ACTN</name>
<proteinExistence type="predicted"/>
<dbReference type="GO" id="GO:0003677">
    <property type="term" value="F:DNA binding"/>
    <property type="evidence" value="ECO:0007669"/>
    <property type="project" value="InterPro"/>
</dbReference>
<reference evidence="6 7" key="1">
    <citation type="submission" date="2019-04" db="EMBL/GenBank/DDBJ databases">
        <title>Microbes associate with the intestines of laboratory mice.</title>
        <authorList>
            <person name="Navarre W."/>
            <person name="Wong E."/>
            <person name="Huang K."/>
            <person name="Tropini C."/>
            <person name="Ng K."/>
            <person name="Yu B."/>
        </authorList>
    </citation>
    <scope>NUCLEOTIDE SEQUENCE [LARGE SCALE GENOMIC DNA]</scope>
    <source>
        <strain evidence="6 7">NM07_P-09</strain>
    </source>
</reference>
<dbReference type="EMBL" id="SRYE01000003">
    <property type="protein sequence ID" value="TGY62193.1"/>
    <property type="molecule type" value="Genomic_DNA"/>
</dbReference>
<dbReference type="InterPro" id="IPR002941">
    <property type="entry name" value="DNA_methylase_N4/N6"/>
</dbReference>
<gene>
    <name evidence="6" type="ORF">E5334_05915</name>
</gene>
<dbReference type="PRINTS" id="PR00506">
    <property type="entry name" value="D21N6MTFRASE"/>
</dbReference>
<keyword evidence="7" id="KW-1185">Reference proteome</keyword>
<dbReference type="GO" id="GO:0008170">
    <property type="term" value="F:N-methyltransferase activity"/>
    <property type="evidence" value="ECO:0007669"/>
    <property type="project" value="InterPro"/>
</dbReference>
<comment type="caution">
    <text evidence="6">The sequence shown here is derived from an EMBL/GenBank/DDBJ whole genome shotgun (WGS) entry which is preliminary data.</text>
</comment>
<evidence type="ECO:0000256" key="2">
    <source>
        <dbReference type="ARBA" id="ARBA00022679"/>
    </source>
</evidence>
<evidence type="ECO:0000313" key="7">
    <source>
        <dbReference type="Proteomes" id="UP000310263"/>
    </source>
</evidence>
<feature type="region of interest" description="Disordered" evidence="4">
    <location>
        <begin position="251"/>
        <end position="276"/>
    </location>
</feature>
<feature type="compositionally biased region" description="Basic and acidic residues" evidence="4">
    <location>
        <begin position="252"/>
        <end position="266"/>
    </location>
</feature>
<evidence type="ECO:0000313" key="6">
    <source>
        <dbReference type="EMBL" id="TGY62193.1"/>
    </source>
</evidence>
<dbReference type="Pfam" id="PF01555">
    <property type="entry name" value="N6_N4_Mtase"/>
    <property type="match status" value="1"/>
</dbReference>
<keyword evidence="2" id="KW-0808">Transferase</keyword>
<keyword evidence="3" id="KW-0949">S-adenosyl-L-methionine</keyword>
<evidence type="ECO:0000256" key="3">
    <source>
        <dbReference type="ARBA" id="ARBA00022691"/>
    </source>
</evidence>
<dbReference type="InterPro" id="IPR002295">
    <property type="entry name" value="N4/N6-MTase_EcoPI_Mod-like"/>
</dbReference>
<keyword evidence="1" id="KW-0489">Methyltransferase</keyword>
<dbReference type="InterPro" id="IPR029063">
    <property type="entry name" value="SAM-dependent_MTases_sf"/>
</dbReference>
<evidence type="ECO:0000259" key="5">
    <source>
        <dbReference type="Pfam" id="PF01555"/>
    </source>
</evidence>
<dbReference type="AlphaFoldDB" id="A0A4S2F3Q1"/>
<evidence type="ECO:0000256" key="4">
    <source>
        <dbReference type="SAM" id="MobiDB-lite"/>
    </source>
</evidence>
<dbReference type="GO" id="GO:0032259">
    <property type="term" value="P:methylation"/>
    <property type="evidence" value="ECO:0007669"/>
    <property type="project" value="UniProtKB-KW"/>
</dbReference>
<organism evidence="6 7">
    <name type="scientific">Muricaecibacterium torontonense</name>
    <dbReference type="NCBI Taxonomy" id="3032871"/>
    <lineage>
        <taxon>Bacteria</taxon>
        <taxon>Bacillati</taxon>
        <taxon>Actinomycetota</taxon>
        <taxon>Coriobacteriia</taxon>
        <taxon>Coriobacteriales</taxon>
        <taxon>Atopobiaceae</taxon>
        <taxon>Muricaecibacterium</taxon>
    </lineage>
</organism>
<dbReference type="Proteomes" id="UP000310263">
    <property type="component" value="Unassembled WGS sequence"/>
</dbReference>
<dbReference type="SUPFAM" id="SSF53335">
    <property type="entry name" value="S-adenosyl-L-methionine-dependent methyltransferases"/>
    <property type="match status" value="1"/>
</dbReference>
<dbReference type="PIRSF" id="PIRSF015855">
    <property type="entry name" value="TypeIII_Mtase_mKpnI"/>
    <property type="match status" value="1"/>
</dbReference>
<sequence length="609" mass="69023">MAEFEKMDLTSANLVAERIEQLKQLLPEIATEGGIDFDKLRLVLGDEVDEGTERYAFTWPGKTDAVRQSQTPSTATLRPCPEESVDWDETENLCIEGDNLEVLKLLQHSYHGRIKCIFIDPPYNTGTDFIYPDSFGDTIEHYREQLNLGKQSNADTSGRFHANWCSLLYPRLRLARELLSEDGVILITIDHVEFANLKKLCDEIFGENCFAAHLAWRSSDSSNNNALSFSEDFNDVLVYCRTPGWRPNFLNDPEKRKHYKNPDNDPRGPYYDGGDVSNPGVRPNLQFDITTPSGNVIKHPANGWRWSRERMDEMFKTGELRFSPDETRVIKRRYLADMKGLPPSTLLIDLNKTGHTRAAKYELKALFPELPVADLFSTPKPTALMKYLLELVIDRDCIVMDFFAGSGATADAVMKFNTESQFRVSCISVQIPEPVGDGNDTFNSIFDMCRERIKRAGEQISARKSDNLQLPIDGASEREVDTGFRVLKLDESGIERPKPGELLLDVVKPDRSDEDIIFEMMLRWGLELTLPIEKVNAAGYPCYSVAYGELVCCLADGLNMQALDAIADMEPRRVLMLDRILDDTTKLNAVQAFKRVEEKTGREVELRTV</sequence>
<feature type="domain" description="DNA methylase N-4/N-6" evidence="5">
    <location>
        <begin position="114"/>
        <end position="419"/>
    </location>
</feature>
<evidence type="ECO:0000256" key="1">
    <source>
        <dbReference type="ARBA" id="ARBA00022603"/>
    </source>
</evidence>
<protein>
    <submittedName>
        <fullName evidence="6">Site-specific DNA-methyltransferase</fullName>
    </submittedName>
</protein>